<reference evidence="5" key="1">
    <citation type="journal article" date="2019" name="Int. J. Syst. Evol. Microbiol.">
        <title>The Global Catalogue of Microorganisms (GCM) 10K type strain sequencing project: providing services to taxonomists for standard genome sequencing and annotation.</title>
        <authorList>
            <consortium name="The Broad Institute Genomics Platform"/>
            <consortium name="The Broad Institute Genome Sequencing Center for Infectious Disease"/>
            <person name="Wu L."/>
            <person name="Ma J."/>
        </authorList>
    </citation>
    <scope>NUCLEOTIDE SEQUENCE [LARGE SCALE GENOMIC DNA]</scope>
    <source>
        <strain evidence="5">JCM 14370</strain>
    </source>
</reference>
<keyword evidence="5" id="KW-1185">Reference proteome</keyword>
<accession>A0ABQ2DJC9</accession>
<proteinExistence type="predicted"/>
<dbReference type="Gene3D" id="2.60.40.1180">
    <property type="entry name" value="Golgi alpha-mannosidase II"/>
    <property type="match status" value="1"/>
</dbReference>
<evidence type="ECO:0000256" key="1">
    <source>
        <dbReference type="ARBA" id="ARBA00022801"/>
    </source>
</evidence>
<protein>
    <submittedName>
        <fullName evidence="4">Neopullulanase</fullName>
    </submittedName>
</protein>
<evidence type="ECO:0000313" key="5">
    <source>
        <dbReference type="Proteomes" id="UP000632222"/>
    </source>
</evidence>
<dbReference type="SMART" id="SM00642">
    <property type="entry name" value="Aamy"/>
    <property type="match status" value="1"/>
</dbReference>
<dbReference type="EMBL" id="BMOD01000049">
    <property type="protein sequence ID" value="GGJ59240.1"/>
    <property type="molecule type" value="Genomic_DNA"/>
</dbReference>
<dbReference type="InterPro" id="IPR013780">
    <property type="entry name" value="Glyco_hydro_b"/>
</dbReference>
<dbReference type="SUPFAM" id="SSF51011">
    <property type="entry name" value="Glycosyl hydrolase domain"/>
    <property type="match status" value="1"/>
</dbReference>
<evidence type="ECO:0000313" key="4">
    <source>
        <dbReference type="EMBL" id="GGJ59240.1"/>
    </source>
</evidence>
<evidence type="ECO:0000256" key="2">
    <source>
        <dbReference type="ARBA" id="ARBA00023295"/>
    </source>
</evidence>
<organism evidence="4 5">
    <name type="scientific">Deinococcus roseus</name>
    <dbReference type="NCBI Taxonomy" id="392414"/>
    <lineage>
        <taxon>Bacteria</taxon>
        <taxon>Thermotogati</taxon>
        <taxon>Deinococcota</taxon>
        <taxon>Deinococci</taxon>
        <taxon>Deinococcales</taxon>
        <taxon>Deinococcaceae</taxon>
        <taxon>Deinococcus</taxon>
    </lineage>
</organism>
<dbReference type="InterPro" id="IPR006047">
    <property type="entry name" value="GH13_cat_dom"/>
</dbReference>
<dbReference type="InterPro" id="IPR045857">
    <property type="entry name" value="O16G_dom_2"/>
</dbReference>
<dbReference type="Pfam" id="PF00128">
    <property type="entry name" value="Alpha-amylase"/>
    <property type="match status" value="1"/>
</dbReference>
<name>A0ABQ2DJC9_9DEIO</name>
<dbReference type="PANTHER" id="PTHR10357:SF210">
    <property type="entry name" value="MALTODEXTRIN GLUCOSIDASE"/>
    <property type="match status" value="1"/>
</dbReference>
<keyword evidence="1" id="KW-0378">Hydrolase</keyword>
<dbReference type="Proteomes" id="UP000632222">
    <property type="component" value="Unassembled WGS sequence"/>
</dbReference>
<feature type="domain" description="Glycosyl hydrolase family 13 catalytic" evidence="3">
    <location>
        <begin position="13"/>
        <end position="369"/>
    </location>
</feature>
<dbReference type="Gene3D" id="3.90.400.10">
    <property type="entry name" value="Oligo-1,6-glucosidase, Domain 2"/>
    <property type="match status" value="1"/>
</dbReference>
<dbReference type="Gene3D" id="3.20.20.80">
    <property type="entry name" value="Glycosidases"/>
    <property type="match status" value="1"/>
</dbReference>
<dbReference type="RefSeq" id="WP_189009326.1">
    <property type="nucleotide sequence ID" value="NZ_BMOD01000049.1"/>
</dbReference>
<evidence type="ECO:0000259" key="3">
    <source>
        <dbReference type="SMART" id="SM00642"/>
    </source>
</evidence>
<dbReference type="InterPro" id="IPR017853">
    <property type="entry name" value="GH"/>
</dbReference>
<keyword evidence="2" id="KW-0326">Glycosidase</keyword>
<sequence length="468" mass="53620">MTPNWIQDAIFYQIFPDRFCNSGSSLNPRDTVPWNSAPQGHTFTGGDLKGIQSKLQHIANLGCTAIYLNPIFKAGTNHRYDTEDYFLIDPALGTLQDFKDLLDAAHQLNLKVILDGVFNHCSTLFAPFQDLLQHGEESRYRHWFTPYSFPLTHTPYANYATFGNHGSMPRLNTSEKDVQDYFIQVTLYWLSLGVNGWRMDVAFEADFLLWQRLREAVKSQYPEAYLVAEEWRDPFSYLQGDTFDGVMHYTLKDLWFGLAVHDGINAQAFVQAVQTLRNRLPAAHEKAMLTLLGSHDTPRVLTEARDREQTVKLLYTLLMTFPGAPMVYYGDEVGLNGGHDPACRKGMVWQEEHWNRSLYQHIASLIQLRKTQPELRQGTLEFLHADDRVVWYRRTENGQSTYVLINCTHMERDITLPFDAPDQTLMESLTGCSFSVRNGKLHLRSLAPRTSLVFTEVKSETPANPVLV</sequence>
<dbReference type="SUPFAM" id="SSF51445">
    <property type="entry name" value="(Trans)glycosidases"/>
    <property type="match status" value="1"/>
</dbReference>
<dbReference type="PANTHER" id="PTHR10357">
    <property type="entry name" value="ALPHA-AMYLASE FAMILY MEMBER"/>
    <property type="match status" value="1"/>
</dbReference>
<gene>
    <name evidence="4" type="ORF">GCM10008938_51670</name>
</gene>
<dbReference type="CDD" id="cd11338">
    <property type="entry name" value="AmyAc_CMD"/>
    <property type="match status" value="1"/>
</dbReference>
<comment type="caution">
    <text evidence="4">The sequence shown here is derived from an EMBL/GenBank/DDBJ whole genome shotgun (WGS) entry which is preliminary data.</text>
</comment>